<reference evidence="1 2" key="1">
    <citation type="submission" date="2016-11" db="EMBL/GenBank/DDBJ databases">
        <title>Paenibacillus species isolates.</title>
        <authorList>
            <person name="Beno S.M."/>
        </authorList>
    </citation>
    <scope>NUCLEOTIDE SEQUENCE [LARGE SCALE GENOMIC DNA]</scope>
    <source>
        <strain evidence="1 2">FSL H7-0433</strain>
    </source>
</reference>
<dbReference type="Proteomes" id="UP000187158">
    <property type="component" value="Unassembled WGS sequence"/>
</dbReference>
<protein>
    <recommendedName>
        <fullName evidence="3">Restriction endonuclease</fullName>
    </recommendedName>
</protein>
<evidence type="ECO:0008006" key="3">
    <source>
        <dbReference type="Google" id="ProtNLM"/>
    </source>
</evidence>
<accession>A0ABX3GKP4</accession>
<organism evidence="1 2">
    <name type="scientific">Paenibacillus odorifer</name>
    <dbReference type="NCBI Taxonomy" id="189426"/>
    <lineage>
        <taxon>Bacteria</taxon>
        <taxon>Bacillati</taxon>
        <taxon>Bacillota</taxon>
        <taxon>Bacilli</taxon>
        <taxon>Bacillales</taxon>
        <taxon>Paenibacillaceae</taxon>
        <taxon>Paenibacillus</taxon>
    </lineage>
</organism>
<dbReference type="RefSeq" id="WP_076219495.1">
    <property type="nucleotide sequence ID" value="NZ_MPVP01000138.1"/>
</dbReference>
<proteinExistence type="predicted"/>
<evidence type="ECO:0000313" key="2">
    <source>
        <dbReference type="Proteomes" id="UP000187158"/>
    </source>
</evidence>
<evidence type="ECO:0000313" key="1">
    <source>
        <dbReference type="EMBL" id="OMD28128.1"/>
    </source>
</evidence>
<keyword evidence="2" id="KW-1185">Reference proteome</keyword>
<gene>
    <name evidence="1" type="ORF">BSO21_19705</name>
</gene>
<sequence length="381" mass="43854">MEPAGKLPQSKEDIFTIEELIERLQPLIGEKFPYQGNSRGDGSTLRKIVARQLELDFPPSYKYVPTEDSSYSITEIKGFPKIIRHMITTHIATPEYKNKKYNLQVWNYNPNFPDNPLIFKSDGEVLFTYKDLRGVIAWVNRLTHIIESITIFTPERIQEVYGKFGKETVKHQMIINDNIRREITTSESKLILGKEMLSPAFEDSSKVYKGLSSGDNQLFKKIPDQELLYSIKDLGKRLSTALIGQKIDQTVTRLSGSSLEYLTLKALGYNVQNSDSLEGLFPDIRHQLLEVKVQRRQTVDLGKFSPLEVVDVPGMDITPEYIRYLFVLVNDNDIIDGIILMYGKELPNFYHFVPEKSYKCQRNIKTEKIYSEHIGQLSCII</sequence>
<dbReference type="EMBL" id="MPVP01000138">
    <property type="protein sequence ID" value="OMD28128.1"/>
    <property type="molecule type" value="Genomic_DNA"/>
</dbReference>
<name>A0ABX3GKP4_9BACL</name>
<comment type="caution">
    <text evidence="1">The sequence shown here is derived from an EMBL/GenBank/DDBJ whole genome shotgun (WGS) entry which is preliminary data.</text>
</comment>